<protein>
    <recommendedName>
        <fullName evidence="3">Hydantoinase/oxoprolinase N-terminal domain-containing protein</fullName>
    </recommendedName>
</protein>
<proteinExistence type="predicted"/>
<dbReference type="AlphaFoldDB" id="A0AAW5PC42"/>
<reference evidence="1" key="1">
    <citation type="submission" date="2022-08" db="EMBL/GenBank/DDBJ databases">
        <title>Genomic Encyclopedia of Type Strains, Phase V (KMG-V): Genome sequencing to study the core and pangenomes of soil and plant-associated prokaryotes.</title>
        <authorList>
            <person name="Whitman W."/>
        </authorList>
    </citation>
    <scope>NUCLEOTIDE SEQUENCE</scope>
    <source>
        <strain evidence="1">SP3002</strain>
    </source>
</reference>
<sequence>MSASDVSGTDAPPEVGVDVGGTFTDFVVATDPTRMRKRSLQRRSTFYRESWA</sequence>
<comment type="caution">
    <text evidence="1">The sequence shown here is derived from an EMBL/GenBank/DDBJ whole genome shotgun (WGS) entry which is preliminary data.</text>
</comment>
<evidence type="ECO:0000313" key="1">
    <source>
        <dbReference type="EMBL" id="MCS4158880.1"/>
    </source>
</evidence>
<accession>A0AAW5PC42</accession>
<evidence type="ECO:0000313" key="2">
    <source>
        <dbReference type="Proteomes" id="UP001155110"/>
    </source>
</evidence>
<evidence type="ECO:0008006" key="3">
    <source>
        <dbReference type="Google" id="ProtNLM"/>
    </source>
</evidence>
<gene>
    <name evidence="1" type="ORF">GGP99_002863</name>
</gene>
<name>A0AAW5PC42_9BACT</name>
<dbReference type="Proteomes" id="UP001155110">
    <property type="component" value="Unassembled WGS sequence"/>
</dbReference>
<organism evidence="1 2">
    <name type="scientific">Salinibacter ruber</name>
    <dbReference type="NCBI Taxonomy" id="146919"/>
    <lineage>
        <taxon>Bacteria</taxon>
        <taxon>Pseudomonadati</taxon>
        <taxon>Rhodothermota</taxon>
        <taxon>Rhodothermia</taxon>
        <taxon>Rhodothermales</taxon>
        <taxon>Salinibacteraceae</taxon>
        <taxon>Salinibacter</taxon>
    </lineage>
</organism>
<dbReference type="EMBL" id="JANTZM010000015">
    <property type="protein sequence ID" value="MCS4158880.1"/>
    <property type="molecule type" value="Genomic_DNA"/>
</dbReference>